<comment type="caution">
    <text evidence="2">The sequence shown here is derived from an EMBL/GenBank/DDBJ whole genome shotgun (WGS) entry which is preliminary data.</text>
</comment>
<dbReference type="OrthoDB" id="9795306at2"/>
<feature type="domain" description="Glyoxalase/fosfomycin resistance/dioxygenase" evidence="1">
    <location>
        <begin position="8"/>
        <end position="119"/>
    </location>
</feature>
<dbReference type="SUPFAM" id="SSF54593">
    <property type="entry name" value="Glyoxalase/Bleomycin resistance protein/Dihydroxybiphenyl dioxygenase"/>
    <property type="match status" value="1"/>
</dbReference>
<dbReference type="EMBL" id="MZGX01000013">
    <property type="protein sequence ID" value="OPX43935.1"/>
    <property type="molecule type" value="Genomic_DNA"/>
</dbReference>
<dbReference type="RefSeq" id="WP_080064613.1">
    <property type="nucleotide sequence ID" value="NZ_MZGX01000013.1"/>
</dbReference>
<dbReference type="InterPro" id="IPR004360">
    <property type="entry name" value="Glyas_Fos-R_dOase_dom"/>
</dbReference>
<proteinExistence type="predicted"/>
<reference evidence="2 3" key="1">
    <citation type="submission" date="2017-03" db="EMBL/GenBank/DDBJ databases">
        <title>Genome sequence of Clostridium hungatei DSM 14427.</title>
        <authorList>
            <person name="Poehlein A."/>
            <person name="Daniel R."/>
        </authorList>
    </citation>
    <scope>NUCLEOTIDE SEQUENCE [LARGE SCALE GENOMIC DNA]</scope>
    <source>
        <strain evidence="2 3">DSM 14427</strain>
    </source>
</reference>
<accession>A0A1V4SKE2</accession>
<dbReference type="PANTHER" id="PTHR33990:SF1">
    <property type="entry name" value="PROTEIN YJDN"/>
    <property type="match status" value="1"/>
</dbReference>
<dbReference type="PANTHER" id="PTHR33990">
    <property type="entry name" value="PROTEIN YJDN-RELATED"/>
    <property type="match status" value="1"/>
</dbReference>
<evidence type="ECO:0000313" key="2">
    <source>
        <dbReference type="EMBL" id="OPX43935.1"/>
    </source>
</evidence>
<name>A0A1V4SKE2_RUMHU</name>
<dbReference type="Gene3D" id="3.10.180.10">
    <property type="entry name" value="2,3-Dihydroxybiphenyl 1,2-Dioxygenase, domain 1"/>
    <property type="match status" value="1"/>
</dbReference>
<sequence>MKTIIPNLFIDNCKENLEYYRKIFGGEIKNIVPRFDEAEKIMHAELRINENCVLYFGDKLEEAPPNPNIHIFLKLATEDEIQKIYDALKNDGDVEIELGESFWGTLHAVVIDKNGITWDLDK</sequence>
<dbReference type="AlphaFoldDB" id="A0A1V4SKE2"/>
<gene>
    <name evidence="2" type="ORF">CLHUN_21780</name>
</gene>
<evidence type="ECO:0000313" key="3">
    <source>
        <dbReference type="Proteomes" id="UP000191554"/>
    </source>
</evidence>
<dbReference type="Pfam" id="PF00903">
    <property type="entry name" value="Glyoxalase"/>
    <property type="match status" value="1"/>
</dbReference>
<dbReference type="InterPro" id="IPR029068">
    <property type="entry name" value="Glyas_Bleomycin-R_OHBP_Dase"/>
</dbReference>
<dbReference type="STRING" id="48256.CLHUN_21780"/>
<dbReference type="Proteomes" id="UP000191554">
    <property type="component" value="Unassembled WGS sequence"/>
</dbReference>
<organism evidence="2 3">
    <name type="scientific">Ruminiclostridium hungatei</name>
    <name type="common">Clostridium hungatei</name>
    <dbReference type="NCBI Taxonomy" id="48256"/>
    <lineage>
        <taxon>Bacteria</taxon>
        <taxon>Bacillati</taxon>
        <taxon>Bacillota</taxon>
        <taxon>Clostridia</taxon>
        <taxon>Eubacteriales</taxon>
        <taxon>Oscillospiraceae</taxon>
        <taxon>Ruminiclostridium</taxon>
    </lineage>
</organism>
<protein>
    <recommendedName>
        <fullName evidence="1">Glyoxalase/fosfomycin resistance/dioxygenase domain-containing protein</fullName>
    </recommendedName>
</protein>
<evidence type="ECO:0000259" key="1">
    <source>
        <dbReference type="Pfam" id="PF00903"/>
    </source>
</evidence>
<keyword evidence="3" id="KW-1185">Reference proteome</keyword>